<dbReference type="GO" id="GO:0006123">
    <property type="term" value="P:mitochondrial electron transport, cytochrome c to oxygen"/>
    <property type="evidence" value="ECO:0007669"/>
    <property type="project" value="InterPro"/>
</dbReference>
<dbReference type="PROSITE" id="PS51359">
    <property type="entry name" value="COX5B_2"/>
    <property type="match status" value="1"/>
</dbReference>
<reference evidence="4 5" key="1">
    <citation type="submission" date="2021-08" db="EMBL/GenBank/DDBJ databases">
        <title>Draft Genome Sequence of Phanerochaete sordida strain YK-624.</title>
        <authorList>
            <person name="Mori T."/>
            <person name="Dohra H."/>
            <person name="Suzuki T."/>
            <person name="Kawagishi H."/>
            <person name="Hirai H."/>
        </authorList>
    </citation>
    <scope>NUCLEOTIDE SEQUENCE [LARGE SCALE GENOMIC DNA]</scope>
    <source>
        <strain evidence="4 5">YK-624</strain>
    </source>
</reference>
<evidence type="ECO:0000256" key="3">
    <source>
        <dbReference type="PIRSR" id="PIRSR602124-2"/>
    </source>
</evidence>
<evidence type="ECO:0000313" key="4">
    <source>
        <dbReference type="EMBL" id="GJE88645.1"/>
    </source>
</evidence>
<protein>
    <submittedName>
        <fullName evidence="4">COX5B-domain-containing protein</fullName>
    </submittedName>
</protein>
<feature type="binding site" evidence="3">
    <location>
        <position position="106"/>
    </location>
    <ligand>
        <name>Zn(2+)</name>
        <dbReference type="ChEBI" id="CHEBI:29105"/>
    </ligand>
</feature>
<evidence type="ECO:0000256" key="2">
    <source>
        <dbReference type="ARBA" id="ARBA00022833"/>
    </source>
</evidence>
<dbReference type="GO" id="GO:0046872">
    <property type="term" value="F:metal ion binding"/>
    <property type="evidence" value="ECO:0007669"/>
    <property type="project" value="UniProtKB-KW"/>
</dbReference>
<dbReference type="PANTHER" id="PTHR10122">
    <property type="entry name" value="CYTOCHROME C OXIDASE SUBUNIT 5B, MITOCHONDRIAL"/>
    <property type="match status" value="1"/>
</dbReference>
<dbReference type="GO" id="GO:0005740">
    <property type="term" value="C:mitochondrial envelope"/>
    <property type="evidence" value="ECO:0007669"/>
    <property type="project" value="InterPro"/>
</dbReference>
<feature type="binding site" evidence="3">
    <location>
        <position position="114"/>
    </location>
    <ligand>
        <name>Zn(2+)</name>
        <dbReference type="ChEBI" id="CHEBI:29105"/>
    </ligand>
</feature>
<dbReference type="Gene3D" id="2.60.11.10">
    <property type="entry name" value="Cytochrome c oxidase, subunit Vb"/>
    <property type="match status" value="1"/>
</dbReference>
<feature type="binding site" evidence="3">
    <location>
        <position position="132"/>
    </location>
    <ligand>
        <name>Zn(2+)</name>
        <dbReference type="ChEBI" id="CHEBI:29105"/>
    </ligand>
</feature>
<dbReference type="SUPFAM" id="SSF57802">
    <property type="entry name" value="Rubredoxin-like"/>
    <property type="match status" value="1"/>
</dbReference>
<dbReference type="Pfam" id="PF01215">
    <property type="entry name" value="COX5B"/>
    <property type="match status" value="1"/>
</dbReference>
<sequence>MLRAAIRPAFSAARASKSAARTFSVSALRASEHKEGVVPELFPPGAPVGTVATDDIHATGIERLQVLGEMTGTKVFDYDPLDSSRIGTMKDPIKVLSWDDNRIIGCTGSPAESHELHWMTLKLNERPRCPECGSVYELDFKGDLELLNHQKAHAHH</sequence>
<name>A0A9P3LAX7_9APHY</name>
<comment type="caution">
    <text evidence="4">The sequence shown here is derived from an EMBL/GenBank/DDBJ whole genome shotgun (WGS) entry which is preliminary data.</text>
</comment>
<feature type="binding site" evidence="3">
    <location>
        <position position="129"/>
    </location>
    <ligand>
        <name>Zn(2+)</name>
        <dbReference type="ChEBI" id="CHEBI:29105"/>
    </ligand>
</feature>
<evidence type="ECO:0000256" key="1">
    <source>
        <dbReference type="ARBA" id="ARBA00022723"/>
    </source>
</evidence>
<dbReference type="AlphaFoldDB" id="A0A9P3LAX7"/>
<accession>A0A9P3LAX7</accession>
<dbReference type="EMBL" id="BPQB01000010">
    <property type="protein sequence ID" value="GJE88645.1"/>
    <property type="molecule type" value="Genomic_DNA"/>
</dbReference>
<keyword evidence="1 3" id="KW-0479">Metal-binding</keyword>
<proteinExistence type="predicted"/>
<dbReference type="InterPro" id="IPR002124">
    <property type="entry name" value="Cyt_c_oxidase_su5b"/>
</dbReference>
<gene>
    <name evidence="4" type="ORF">PsYK624_047280</name>
</gene>
<keyword evidence="5" id="KW-1185">Reference proteome</keyword>
<dbReference type="InterPro" id="IPR036972">
    <property type="entry name" value="Cyt_c_oxidase_su5b_sf"/>
</dbReference>
<evidence type="ECO:0000313" key="5">
    <source>
        <dbReference type="Proteomes" id="UP000703269"/>
    </source>
</evidence>
<dbReference type="OrthoDB" id="10249250at2759"/>
<organism evidence="4 5">
    <name type="scientific">Phanerochaete sordida</name>
    <dbReference type="NCBI Taxonomy" id="48140"/>
    <lineage>
        <taxon>Eukaryota</taxon>
        <taxon>Fungi</taxon>
        <taxon>Dikarya</taxon>
        <taxon>Basidiomycota</taxon>
        <taxon>Agaricomycotina</taxon>
        <taxon>Agaricomycetes</taxon>
        <taxon>Polyporales</taxon>
        <taxon>Phanerochaetaceae</taxon>
        <taxon>Phanerochaete</taxon>
    </lineage>
</organism>
<dbReference type="Proteomes" id="UP000703269">
    <property type="component" value="Unassembled WGS sequence"/>
</dbReference>
<dbReference type="GO" id="GO:0045277">
    <property type="term" value="C:respiratory chain complex IV"/>
    <property type="evidence" value="ECO:0007669"/>
    <property type="project" value="InterPro"/>
</dbReference>
<keyword evidence="2 3" id="KW-0862">Zinc</keyword>
<dbReference type="PANTHER" id="PTHR10122:SF0">
    <property type="entry name" value="CYTOCHROME C OXIDASE SUBUNIT 5B, ISOFORM A-RELATED"/>
    <property type="match status" value="1"/>
</dbReference>